<protein>
    <submittedName>
        <fullName evidence="1">Uncharacterized protein</fullName>
    </submittedName>
</protein>
<dbReference type="Proteomes" id="UP000381378">
    <property type="component" value="Unassembled WGS sequence"/>
</dbReference>
<reference evidence="1 2" key="1">
    <citation type="submission" date="2019-09" db="EMBL/GenBank/DDBJ databases">
        <authorList>
            <person name="Chandra G."/>
            <person name="Truman W A."/>
        </authorList>
    </citation>
    <scope>NUCLEOTIDE SEQUENCE [LARGE SCALE GENOMIC DNA]</scope>
    <source>
        <strain evidence="1">PS928</strain>
    </source>
</reference>
<evidence type="ECO:0000313" key="1">
    <source>
        <dbReference type="EMBL" id="VVP89042.1"/>
    </source>
</evidence>
<dbReference type="AlphaFoldDB" id="A0A5E7SQC8"/>
<dbReference type="EMBL" id="CABVJF010000004">
    <property type="protein sequence ID" value="VVP89042.1"/>
    <property type="molecule type" value="Genomic_DNA"/>
</dbReference>
<proteinExistence type="predicted"/>
<accession>A0A5E7SQC8</accession>
<name>A0A5E7SQC8_PSEFL</name>
<dbReference type="RefSeq" id="WP_224790897.1">
    <property type="nucleotide sequence ID" value="NZ_CABVJF010000004.1"/>
</dbReference>
<organism evidence="1 2">
    <name type="scientific">Pseudomonas fluorescens</name>
    <dbReference type="NCBI Taxonomy" id="294"/>
    <lineage>
        <taxon>Bacteria</taxon>
        <taxon>Pseudomonadati</taxon>
        <taxon>Pseudomonadota</taxon>
        <taxon>Gammaproteobacteria</taxon>
        <taxon>Pseudomonadales</taxon>
        <taxon>Pseudomonadaceae</taxon>
        <taxon>Pseudomonas</taxon>
    </lineage>
</organism>
<sequence>MTEELLSNSVAAQTLCELEPEKSVEQWMHWLQNNRNQSRRVPYRIPFERMAGGVFYRREELVSFIDWEKSRQLGALKLTGRAAEVMRAYGIGEKSGSATGRKLKVTAINPQVDEATGTPFVQFITSDPLMVYRLELDEAEAIIREMAEAVGVCKRSQQ</sequence>
<evidence type="ECO:0000313" key="2">
    <source>
        <dbReference type="Proteomes" id="UP000381378"/>
    </source>
</evidence>
<gene>
    <name evidence="1" type="ORF">PS928_01477</name>
</gene>